<protein>
    <submittedName>
        <fullName evidence="1">Uncharacterized protein</fullName>
    </submittedName>
</protein>
<proteinExistence type="predicted"/>
<keyword evidence="2" id="KW-1185">Reference proteome</keyword>
<name>A0A091D3V9_FUKDA</name>
<dbReference type="Proteomes" id="UP000028990">
    <property type="component" value="Unassembled WGS sequence"/>
</dbReference>
<reference evidence="1 2" key="1">
    <citation type="submission" date="2013-11" db="EMBL/GenBank/DDBJ databases">
        <title>The Damaraland mole rat (Fukomys damarensis) genome and evolution of African mole rats.</title>
        <authorList>
            <person name="Gladyshev V.N."/>
            <person name="Fang X."/>
        </authorList>
    </citation>
    <scope>NUCLEOTIDE SEQUENCE [LARGE SCALE GENOMIC DNA]</scope>
    <source>
        <tissue evidence="1">Liver</tissue>
    </source>
</reference>
<evidence type="ECO:0000313" key="2">
    <source>
        <dbReference type="Proteomes" id="UP000028990"/>
    </source>
</evidence>
<gene>
    <name evidence="1" type="ORF">H920_11877</name>
</gene>
<sequence length="146" mass="15520">MGKGQHSTFYLTLWSSPDHPLSCPQHSLVPSSVTSRSLLSTLPTVGLQLQKEELNRPNSRHTGVRCLNHLAKSTPSSSSAHEDLDAVTSRRGIYEKFKLLLPGVLPGPSSPASSGDTDILVNGTAQVSGCTDAQALREKEGSGQES</sequence>
<dbReference type="AlphaFoldDB" id="A0A091D3V9"/>
<evidence type="ECO:0000313" key="1">
    <source>
        <dbReference type="EMBL" id="KFO26774.1"/>
    </source>
</evidence>
<dbReference type="EMBL" id="KN123095">
    <property type="protein sequence ID" value="KFO26774.1"/>
    <property type="molecule type" value="Genomic_DNA"/>
</dbReference>
<accession>A0A091D3V9</accession>
<organism evidence="1 2">
    <name type="scientific">Fukomys damarensis</name>
    <name type="common">Damaraland mole rat</name>
    <name type="synonym">Cryptomys damarensis</name>
    <dbReference type="NCBI Taxonomy" id="885580"/>
    <lineage>
        <taxon>Eukaryota</taxon>
        <taxon>Metazoa</taxon>
        <taxon>Chordata</taxon>
        <taxon>Craniata</taxon>
        <taxon>Vertebrata</taxon>
        <taxon>Euteleostomi</taxon>
        <taxon>Mammalia</taxon>
        <taxon>Eutheria</taxon>
        <taxon>Euarchontoglires</taxon>
        <taxon>Glires</taxon>
        <taxon>Rodentia</taxon>
        <taxon>Hystricomorpha</taxon>
        <taxon>Bathyergidae</taxon>
        <taxon>Fukomys</taxon>
    </lineage>
</organism>